<dbReference type="AlphaFoldDB" id="Q3ARY0"/>
<dbReference type="PANTHER" id="PTHR43767:SF10">
    <property type="entry name" value="SURFACTIN SYNTHASE SUBUNIT 1"/>
    <property type="match status" value="1"/>
</dbReference>
<dbReference type="GO" id="GO:0005524">
    <property type="term" value="F:ATP binding"/>
    <property type="evidence" value="ECO:0007669"/>
    <property type="project" value="UniProtKB-UniRule"/>
</dbReference>
<dbReference type="EMBL" id="CP000108">
    <property type="protein sequence ID" value="ABB28245.1"/>
    <property type="molecule type" value="Genomic_DNA"/>
</dbReference>
<accession>Q3ARY0</accession>
<dbReference type="Gene3D" id="3.40.50.12780">
    <property type="entry name" value="N-terminal domain of ligase-like"/>
    <property type="match status" value="1"/>
</dbReference>
<dbReference type="HOGENOM" id="CLU_285247_0_0_10"/>
<sequence length="1086" mass="122917">MKNFTEILTQQALKQPDAIAVIREDEHISYQRLEELVWQCVMYLYQQGVREGDVVVHIFEDELLIVIAMLANARMGATMLSVPETVPKNFLQETIKEVNVSFILSDLHINNSIHLNAISLKKEFFKEIKADKSIYVENPKVPWLIIIGSGSTGKQKLIPIDHDKFINRLELTKNWFPIIKSDIVTSFTPLDYGSAKEIFCQTLTMSATYFLLPKNKISIYLINKYHITILHSTVFHIEKLLQNIAPSSRQTLNKLKILLMGASRISSNLRQRIKSILTNNLYVRYGTNELGTVSITSIDKVFSSNETVGFSIKGIELEIVNENGSIQSKDKPGVIRIKSPAMINGYLNDKEASKKAFKNGWFYPGDIGKFTEDGQLIHVGRADDMMIMNGINIYPSQIENAILQHPDVEEAFAFPLKHKIAQDLPVCAVVLKKESNVSQKILMHYAHEHLGAYSPQLIVILDKDPRNQQGKIVRTDLIKIVQQKIQEYSKKDINLQAVIPMRYKQTFTKTQITLKKNIFLDISLLDSYLNNVFDIIIEKLSFNELSTQKTYLFNIAWRYLLLRKSLLQAINIPVFDTGKVISITENEDKFIIALHTPVITNIPLKIYKNINNLTGFVLPQIAINQNKNKIESLYKQIMDKLNALKKQIDVRYAGKSTLPILQVAHKKQIPFEHLGSGLYQLGWGKKLQIISRSASWHDSFIGALLSENKILASKRLKNAGFPVPKHAVANTFEEALNIAKKLKFPLVTKPIDLNRSEGVSVDIVNEELLQKGFELANKNKKAVIIEQQIAGVCTRVFIANHKMYYAVKRLPKSVVGDGKHTIQQLIILANQKNEKLPPWKRTEYFPSDNDASIAIKNAGFIFDDIVEDGRLVPLRKIESAQWGGYDEDVTHTIHPDNIAIALRAAELFGLQVAGIDIISPDITKPWYANGAIINEVNFAPLYGGGEIARSTISEFLDDLIDGDGRIPITVLVGDDNALKQAKKLQEEAIKRNKNVYISTHNQTFNQHQNEVIITFNSLFQRTKALLMNQEVEALILVVQTDEWLRTGLPIDTIDNLIMINKNIQDTTHIPNVFGQLITLLKTVNGI</sequence>
<dbReference type="GO" id="GO:0008756">
    <property type="term" value="F:o-succinylbenzoate-CoA ligase activity"/>
    <property type="evidence" value="ECO:0007669"/>
    <property type="project" value="UniProtKB-EC"/>
</dbReference>
<reference evidence="3" key="1">
    <citation type="submission" date="2005-08" db="EMBL/GenBank/DDBJ databases">
        <title>Complete sequence of Chlorobium chlorochromatii CaD3.</title>
        <authorList>
            <person name="Copeland A."/>
            <person name="Lucas S."/>
            <person name="Lapidus A."/>
            <person name="Barry K."/>
            <person name="Detter J.C."/>
            <person name="Glavina T."/>
            <person name="Hammon N."/>
            <person name="Israni S."/>
            <person name="Pitluck S."/>
            <person name="Bryant D."/>
            <person name="Schmutz J."/>
            <person name="Larimer F."/>
            <person name="Land M."/>
            <person name="Kyrpides N."/>
            <person name="Ivanova N."/>
            <person name="Richardson P."/>
        </authorList>
    </citation>
    <scope>NUCLEOTIDE SEQUENCE [LARGE SCALE GENOMIC DNA]</scope>
    <source>
        <strain evidence="3">CaD3</strain>
    </source>
</reference>
<dbReference type="InterPro" id="IPR042099">
    <property type="entry name" value="ANL_N_sf"/>
</dbReference>
<dbReference type="InterPro" id="IPR050237">
    <property type="entry name" value="ATP-dep_AMP-bd_enzyme"/>
</dbReference>
<dbReference type="eggNOG" id="COG0318">
    <property type="taxonomic scope" value="Bacteria"/>
</dbReference>
<organism evidence="3">
    <name type="scientific">Chlorobium chlorochromatii (strain CaD3)</name>
    <dbReference type="NCBI Taxonomy" id="340177"/>
    <lineage>
        <taxon>Bacteria</taxon>
        <taxon>Pseudomonadati</taxon>
        <taxon>Chlorobiota</taxon>
        <taxon>Chlorobiia</taxon>
        <taxon>Chlorobiales</taxon>
        <taxon>Chlorobiaceae</taxon>
        <taxon>Chlorobium/Pelodictyon group</taxon>
        <taxon>Chlorobium</taxon>
    </lineage>
</organism>
<proteinExistence type="predicted"/>
<gene>
    <name evidence="3" type="ordered locus">Cag_0982</name>
</gene>
<keyword evidence="1" id="KW-0547">Nucleotide-binding</keyword>
<name>Q3ARY0_CHLCH</name>
<feature type="domain" description="ATP-grasp" evidence="2">
    <location>
        <begin position="713"/>
        <end position="964"/>
    </location>
</feature>
<dbReference type="InterPro" id="IPR000873">
    <property type="entry name" value="AMP-dep_synth/lig_dom"/>
</dbReference>
<dbReference type="GO" id="GO:0046872">
    <property type="term" value="F:metal ion binding"/>
    <property type="evidence" value="ECO:0007669"/>
    <property type="project" value="InterPro"/>
</dbReference>
<dbReference type="OrthoDB" id="9803968at2"/>
<keyword evidence="3" id="KW-0436">Ligase</keyword>
<evidence type="ECO:0000259" key="2">
    <source>
        <dbReference type="PROSITE" id="PS50975"/>
    </source>
</evidence>
<dbReference type="SUPFAM" id="SSF56801">
    <property type="entry name" value="Acetyl-CoA synthetase-like"/>
    <property type="match status" value="1"/>
</dbReference>
<dbReference type="eggNOG" id="COG0189">
    <property type="taxonomic scope" value="Bacteria"/>
</dbReference>
<dbReference type="Gene3D" id="3.30.470.20">
    <property type="entry name" value="ATP-grasp fold, B domain"/>
    <property type="match status" value="1"/>
</dbReference>
<dbReference type="Pfam" id="PF13193">
    <property type="entry name" value="AMP-binding_C"/>
    <property type="match status" value="1"/>
</dbReference>
<dbReference type="InterPro" id="IPR025110">
    <property type="entry name" value="AMP-bd_C"/>
</dbReference>
<dbReference type="STRING" id="340177.Cag_0982"/>
<dbReference type="Gene3D" id="3.30.300.30">
    <property type="match status" value="1"/>
</dbReference>
<dbReference type="SUPFAM" id="SSF56059">
    <property type="entry name" value="Glutathione synthetase ATP-binding domain-like"/>
    <property type="match status" value="1"/>
</dbReference>
<dbReference type="InterPro" id="IPR045851">
    <property type="entry name" value="AMP-bd_C_sf"/>
</dbReference>
<dbReference type="PANTHER" id="PTHR43767">
    <property type="entry name" value="LONG-CHAIN-FATTY-ACID--COA LIGASE"/>
    <property type="match status" value="1"/>
</dbReference>
<dbReference type="KEGG" id="cch:Cag_0982"/>
<evidence type="ECO:0000256" key="1">
    <source>
        <dbReference type="PROSITE-ProRule" id="PRU00409"/>
    </source>
</evidence>
<dbReference type="Gene3D" id="3.30.1490.20">
    <property type="entry name" value="ATP-grasp fold, A domain"/>
    <property type="match status" value="1"/>
</dbReference>
<dbReference type="InterPro" id="IPR013815">
    <property type="entry name" value="ATP_grasp_subdomain_1"/>
</dbReference>
<dbReference type="EC" id="6.2.1.26" evidence="3"/>
<dbReference type="InterPro" id="IPR011761">
    <property type="entry name" value="ATP-grasp"/>
</dbReference>
<keyword evidence="1" id="KW-0067">ATP-binding</keyword>
<dbReference type="PROSITE" id="PS50975">
    <property type="entry name" value="ATP_GRASP"/>
    <property type="match status" value="1"/>
</dbReference>
<dbReference type="Pfam" id="PF00501">
    <property type="entry name" value="AMP-binding"/>
    <property type="match status" value="1"/>
</dbReference>
<evidence type="ECO:0000313" key="3">
    <source>
        <dbReference type="EMBL" id="ABB28245.1"/>
    </source>
</evidence>
<dbReference type="CDD" id="cd04433">
    <property type="entry name" value="AFD_class_I"/>
    <property type="match status" value="1"/>
</dbReference>
<protein>
    <submittedName>
        <fullName evidence="3">Acyl-CoA synthetases (AMP-forming)/AMP-acid ligases II-like protein</fullName>
        <ecNumber evidence="3">6.2.1.26</ecNumber>
    </submittedName>
</protein>